<keyword evidence="2" id="KW-1185">Reference proteome</keyword>
<dbReference type="Proteomes" id="UP001732700">
    <property type="component" value="Chromosome 7D"/>
</dbReference>
<dbReference type="EnsemblPlants" id="AVESA.00010b.r2.7DG1341520.1">
    <property type="protein sequence ID" value="AVESA.00010b.r2.7DG1341520.1.CDS.1"/>
    <property type="gene ID" value="AVESA.00010b.r2.7DG1341520"/>
</dbReference>
<organism evidence="1 2">
    <name type="scientific">Avena sativa</name>
    <name type="common">Oat</name>
    <dbReference type="NCBI Taxonomy" id="4498"/>
    <lineage>
        <taxon>Eukaryota</taxon>
        <taxon>Viridiplantae</taxon>
        <taxon>Streptophyta</taxon>
        <taxon>Embryophyta</taxon>
        <taxon>Tracheophyta</taxon>
        <taxon>Spermatophyta</taxon>
        <taxon>Magnoliopsida</taxon>
        <taxon>Liliopsida</taxon>
        <taxon>Poales</taxon>
        <taxon>Poaceae</taxon>
        <taxon>BOP clade</taxon>
        <taxon>Pooideae</taxon>
        <taxon>Poodae</taxon>
        <taxon>Poeae</taxon>
        <taxon>Poeae Chloroplast Group 1 (Aveneae type)</taxon>
        <taxon>Aveninae</taxon>
        <taxon>Avena</taxon>
    </lineage>
</organism>
<reference evidence="1" key="2">
    <citation type="submission" date="2025-09" db="UniProtKB">
        <authorList>
            <consortium name="EnsemblPlants"/>
        </authorList>
    </citation>
    <scope>IDENTIFICATION</scope>
</reference>
<evidence type="ECO:0000313" key="1">
    <source>
        <dbReference type="EnsemblPlants" id="AVESA.00010b.r2.7DG1341520.1.CDS.1"/>
    </source>
</evidence>
<accession>A0ACD6AE92</accession>
<sequence>MRAKLIFLFWRVWHHMNNIVHGDGKASVSASVPYLVNYLNSFNFVADPKADNKGKTPLLPDNAIVHPDSSGPSSWVAPRFGDVNGNVDAGWDALSRKAEIDVIIRDHEGTVILSEWKPIHSCMCAEEAEIHAVIVGLKHLIHLNCWPTIIESDCLRVVQALSSQEANRSGFWCLYEEARELLKIFTQISVVKVPRSSNLAAHSLAQLGKSGASGILCGATPSCVSDTVVHDCNV</sequence>
<proteinExistence type="predicted"/>
<name>A0ACD6AE92_AVESA</name>
<evidence type="ECO:0000313" key="2">
    <source>
        <dbReference type="Proteomes" id="UP001732700"/>
    </source>
</evidence>
<reference evidence="1" key="1">
    <citation type="submission" date="2021-05" db="EMBL/GenBank/DDBJ databases">
        <authorList>
            <person name="Scholz U."/>
            <person name="Mascher M."/>
            <person name="Fiebig A."/>
        </authorList>
    </citation>
    <scope>NUCLEOTIDE SEQUENCE [LARGE SCALE GENOMIC DNA]</scope>
</reference>
<protein>
    <submittedName>
        <fullName evidence="1">Uncharacterized protein</fullName>
    </submittedName>
</protein>